<reference evidence="3" key="1">
    <citation type="submission" date="2023-07" db="EMBL/GenBank/DDBJ databases">
        <title>30 novel species of actinomycetes from the DSMZ collection.</title>
        <authorList>
            <person name="Nouioui I."/>
        </authorList>
    </citation>
    <scope>NUCLEOTIDE SEQUENCE [LARGE SCALE GENOMIC DNA]</scope>
    <source>
        <strain evidence="3">DSM 40932</strain>
    </source>
</reference>
<dbReference type="InterPro" id="IPR016040">
    <property type="entry name" value="NAD(P)-bd_dom"/>
</dbReference>
<comment type="caution">
    <text evidence="2">The sequence shown here is derived from an EMBL/GenBank/DDBJ whole genome shotgun (WGS) entry which is preliminary data.</text>
</comment>
<dbReference type="RefSeq" id="WP_311596352.1">
    <property type="nucleotide sequence ID" value="NZ_JAVRFG010000005.1"/>
</dbReference>
<gene>
    <name evidence="2" type="ORF">RM717_04645</name>
</gene>
<feature type="domain" description="NAD(P)-binding" evidence="1">
    <location>
        <begin position="19"/>
        <end position="181"/>
    </location>
</feature>
<dbReference type="Gene3D" id="3.90.25.10">
    <property type="entry name" value="UDP-galactose 4-epimerase, domain 1"/>
    <property type="match status" value="1"/>
</dbReference>
<evidence type="ECO:0000259" key="1">
    <source>
        <dbReference type="Pfam" id="PF13460"/>
    </source>
</evidence>
<dbReference type="PANTHER" id="PTHR43162">
    <property type="match status" value="1"/>
</dbReference>
<dbReference type="EMBL" id="JAVRFG010000005">
    <property type="protein sequence ID" value="MDT0489789.1"/>
    <property type="molecule type" value="Genomic_DNA"/>
</dbReference>
<dbReference type="SUPFAM" id="SSF51735">
    <property type="entry name" value="NAD(P)-binding Rossmann-fold domains"/>
    <property type="match status" value="1"/>
</dbReference>
<sequence length="288" mass="30095">MPTAKSSTHRSPSTVLVLGATGKTGRRVVDRLRASSPVTVRAASRSGEVRFDWTLPGTWEPALAGAEAVYLVAPEDPSPVAEFVKQAVASGVRRFVALSGRGIDHAVGGDFGQGMVAGEAAVRESGAAWTILRPNNFFQNFDEDLWLPPLRAGRLALPIGDTPEPFIGTDDVAAVAAAVLAEGGDGHAGRVYELSGPRALTFAEAVRTIAGAAGRPIRYEELTPAAYRTELLAEGWPEAAADGLNALFGLLRAGHASEVTDDVRQVLGRAPADLEPWARGVAAGGVWA</sequence>
<evidence type="ECO:0000313" key="3">
    <source>
        <dbReference type="Proteomes" id="UP001180556"/>
    </source>
</evidence>
<organism evidence="2 3">
    <name type="scientific">Streptomyces stephensoniae</name>
    <dbReference type="NCBI Taxonomy" id="3375367"/>
    <lineage>
        <taxon>Bacteria</taxon>
        <taxon>Bacillati</taxon>
        <taxon>Actinomycetota</taxon>
        <taxon>Actinomycetes</taxon>
        <taxon>Kitasatosporales</taxon>
        <taxon>Streptomycetaceae</taxon>
        <taxon>Streptomyces</taxon>
    </lineage>
</organism>
<dbReference type="PANTHER" id="PTHR43162:SF1">
    <property type="entry name" value="PRESTALK A DIFFERENTIATION PROTEIN A"/>
    <property type="match status" value="1"/>
</dbReference>
<dbReference type="InterPro" id="IPR036291">
    <property type="entry name" value="NAD(P)-bd_dom_sf"/>
</dbReference>
<keyword evidence="3" id="KW-1185">Reference proteome</keyword>
<evidence type="ECO:0000313" key="2">
    <source>
        <dbReference type="EMBL" id="MDT0489789.1"/>
    </source>
</evidence>
<dbReference type="Proteomes" id="UP001180556">
    <property type="component" value="Unassembled WGS sequence"/>
</dbReference>
<protein>
    <submittedName>
        <fullName evidence="2">NAD(P)H-binding protein</fullName>
    </submittedName>
</protein>
<proteinExistence type="predicted"/>
<dbReference type="InterPro" id="IPR051604">
    <property type="entry name" value="Ergot_Alk_Oxidoreductase"/>
</dbReference>
<dbReference type="Gene3D" id="3.40.50.720">
    <property type="entry name" value="NAD(P)-binding Rossmann-like Domain"/>
    <property type="match status" value="1"/>
</dbReference>
<dbReference type="Pfam" id="PF13460">
    <property type="entry name" value="NAD_binding_10"/>
    <property type="match status" value="1"/>
</dbReference>
<name>A0ABU2VXF3_9ACTN</name>
<accession>A0ABU2VXF3</accession>